<evidence type="ECO:0000313" key="3">
    <source>
        <dbReference type="Proteomes" id="UP001271007"/>
    </source>
</evidence>
<proteinExistence type="predicted"/>
<dbReference type="InterPro" id="IPR047187">
    <property type="entry name" value="SF1_C_Upf1"/>
</dbReference>
<dbReference type="EMBL" id="JAWDJX010000211">
    <property type="protein sequence ID" value="KAK3045532.1"/>
    <property type="molecule type" value="Genomic_DNA"/>
</dbReference>
<protein>
    <recommendedName>
        <fullName evidence="1">DNA2/NAM7 helicase-like C-terminal domain-containing protein</fullName>
    </recommendedName>
</protein>
<reference evidence="2" key="1">
    <citation type="submission" date="2023-04" db="EMBL/GenBank/DDBJ databases">
        <title>Black Yeasts Isolated from many extreme environments.</title>
        <authorList>
            <person name="Coleine C."/>
            <person name="Stajich J.E."/>
            <person name="Selbmann L."/>
        </authorList>
    </citation>
    <scope>NUCLEOTIDE SEQUENCE</scope>
    <source>
        <strain evidence="2">CCFEE 5312</strain>
    </source>
</reference>
<dbReference type="Proteomes" id="UP001271007">
    <property type="component" value="Unassembled WGS sequence"/>
</dbReference>
<feature type="domain" description="DNA2/NAM7 helicase-like C-terminal" evidence="1">
    <location>
        <begin position="2"/>
        <end position="143"/>
    </location>
</feature>
<dbReference type="AlphaFoldDB" id="A0AAJ0D9J2"/>
<dbReference type="Pfam" id="PF13087">
    <property type="entry name" value="AAA_12"/>
    <property type="match status" value="1"/>
</dbReference>
<dbReference type="PANTHER" id="PTHR10887:SF445">
    <property type="entry name" value="NFX1-TYPE ZINC FINGER-CONTAINING PROTEIN 1"/>
    <property type="match status" value="1"/>
</dbReference>
<organism evidence="2 3">
    <name type="scientific">Extremus antarcticus</name>
    <dbReference type="NCBI Taxonomy" id="702011"/>
    <lineage>
        <taxon>Eukaryota</taxon>
        <taxon>Fungi</taxon>
        <taxon>Dikarya</taxon>
        <taxon>Ascomycota</taxon>
        <taxon>Pezizomycotina</taxon>
        <taxon>Dothideomycetes</taxon>
        <taxon>Dothideomycetidae</taxon>
        <taxon>Mycosphaerellales</taxon>
        <taxon>Extremaceae</taxon>
        <taxon>Extremus</taxon>
    </lineage>
</organism>
<dbReference type="GO" id="GO:0031048">
    <property type="term" value="P:regulatory ncRNA-mediated heterochromatin formation"/>
    <property type="evidence" value="ECO:0007669"/>
    <property type="project" value="TreeGrafter"/>
</dbReference>
<dbReference type="CDD" id="cd18808">
    <property type="entry name" value="SF1_C_Upf1"/>
    <property type="match status" value="1"/>
</dbReference>
<name>A0AAJ0D9J2_9PEZI</name>
<dbReference type="InterPro" id="IPR045055">
    <property type="entry name" value="DNA2/NAM7-like"/>
</dbReference>
<gene>
    <name evidence="2" type="ORF">LTR09_012903</name>
</gene>
<dbReference type="SUPFAM" id="SSF52540">
    <property type="entry name" value="P-loop containing nucleoside triphosphate hydrolases"/>
    <property type="match status" value="1"/>
</dbReference>
<dbReference type="Gene3D" id="3.40.50.300">
    <property type="entry name" value="P-loop containing nucleotide triphosphate hydrolases"/>
    <property type="match status" value="1"/>
</dbReference>
<keyword evidence="3" id="KW-1185">Reference proteome</keyword>
<evidence type="ECO:0000313" key="2">
    <source>
        <dbReference type="EMBL" id="KAK3045532.1"/>
    </source>
</evidence>
<dbReference type="InterPro" id="IPR027417">
    <property type="entry name" value="P-loop_NTPase"/>
</dbReference>
<dbReference type="PANTHER" id="PTHR10887">
    <property type="entry name" value="DNA2/NAM7 HELICASE FAMILY"/>
    <property type="match status" value="1"/>
</dbReference>
<evidence type="ECO:0000259" key="1">
    <source>
        <dbReference type="Pfam" id="PF13087"/>
    </source>
</evidence>
<dbReference type="GO" id="GO:0031380">
    <property type="term" value="C:nuclear RNA-directed RNA polymerase complex"/>
    <property type="evidence" value="ECO:0007669"/>
    <property type="project" value="TreeGrafter"/>
</dbReference>
<accession>A0AAJ0D9J2</accession>
<sequence length="227" mass="25633">MVHALVRHVVRQGVYGSNDIAVLTPYTGQLQKLRSAMRNDFEIVVSDRDQDALIKDGFDGQNHVEDRAAPEPQNKRNPLKKKKLSDLLRVATVDNFRGEEAKIIIISLVRSNRDRKVGFLRTENRINVLLSRAQHGMYLIGNTDTYSNVPMWQKVIDLLRAKDHVGTSWDLCCPRHMNTMIRAQQPTDFAKFSPEGGCWEAWLCMRSSDANSPANANMKSAVTPVSS</sequence>
<comment type="caution">
    <text evidence="2">The sequence shown here is derived from an EMBL/GenBank/DDBJ whole genome shotgun (WGS) entry which is preliminary data.</text>
</comment>
<dbReference type="InterPro" id="IPR041679">
    <property type="entry name" value="DNA2/NAM7-like_C"/>
</dbReference>